<dbReference type="EMBL" id="AQGV01000012">
    <property type="protein sequence ID" value="MBE0369215.1"/>
    <property type="molecule type" value="Genomic_DNA"/>
</dbReference>
<dbReference type="Pfam" id="PF04012">
    <property type="entry name" value="PspA_IM30"/>
    <property type="match status" value="1"/>
</dbReference>
<proteinExistence type="inferred from homology"/>
<organism evidence="3 4">
    <name type="scientific">Pseudoalteromonas aurantia 208</name>
    <dbReference type="NCBI Taxonomy" id="1314867"/>
    <lineage>
        <taxon>Bacteria</taxon>
        <taxon>Pseudomonadati</taxon>
        <taxon>Pseudomonadota</taxon>
        <taxon>Gammaproteobacteria</taxon>
        <taxon>Alteromonadales</taxon>
        <taxon>Pseudoalteromonadaceae</taxon>
        <taxon>Pseudoalteromonas</taxon>
    </lineage>
</organism>
<gene>
    <name evidence="3" type="ORF">PAUR_a3022</name>
</gene>
<dbReference type="InterPro" id="IPR007157">
    <property type="entry name" value="PspA_VIPP1"/>
</dbReference>
<dbReference type="Proteomes" id="UP000615755">
    <property type="component" value="Unassembled WGS sequence"/>
</dbReference>
<accession>A0ABR9EG59</accession>
<evidence type="ECO:0000256" key="1">
    <source>
        <dbReference type="ARBA" id="ARBA00043985"/>
    </source>
</evidence>
<sequence>MALINRIEDIIKSEVSAFLDKAEDPQKMTSHIKTELRDALAECRAMAATIICEQKALTRQIETKQKQADDWQQKAEHALTKARDDLAKAALNHKHTLIGQVDELQPQQLKLAQALEQLNADADRLITKINALSHTEQQLLRRERVVSAQVRVRQVLASDNVDNVLARFEYLERKVERIESEVESYDVGQQSTQAQFDALDKEEKLSSELALLKQQIAARTSQVSA</sequence>
<evidence type="ECO:0008006" key="5">
    <source>
        <dbReference type="Google" id="ProtNLM"/>
    </source>
</evidence>
<dbReference type="RefSeq" id="WP_192508379.1">
    <property type="nucleotide sequence ID" value="NZ_AQGV01000012.1"/>
</dbReference>
<keyword evidence="4" id="KW-1185">Reference proteome</keyword>
<reference evidence="3 4" key="1">
    <citation type="submission" date="2015-03" db="EMBL/GenBank/DDBJ databases">
        <title>Genome sequence of Pseudoalteromonas aurantia.</title>
        <authorList>
            <person name="Xie B.-B."/>
            <person name="Rong J.-C."/>
            <person name="Qin Q.-L."/>
            <person name="Zhang Y.-Z."/>
        </authorList>
    </citation>
    <scope>NUCLEOTIDE SEQUENCE [LARGE SCALE GENOMIC DNA]</scope>
    <source>
        <strain evidence="3 4">208</strain>
    </source>
</reference>
<evidence type="ECO:0000256" key="2">
    <source>
        <dbReference type="SAM" id="Coils"/>
    </source>
</evidence>
<comment type="similarity">
    <text evidence="1">Belongs to the PspA/Vipp/IM30 family.</text>
</comment>
<feature type="coiled-coil region" evidence="2">
    <location>
        <begin position="54"/>
        <end position="81"/>
    </location>
</feature>
<evidence type="ECO:0000313" key="3">
    <source>
        <dbReference type="EMBL" id="MBE0369215.1"/>
    </source>
</evidence>
<dbReference type="PANTHER" id="PTHR31088:SF6">
    <property type="entry name" value="PHAGE SHOCK PROTEIN A"/>
    <property type="match status" value="1"/>
</dbReference>
<protein>
    <recommendedName>
        <fullName evidence="5">Phage shock protein A</fullName>
    </recommendedName>
</protein>
<evidence type="ECO:0000313" key="4">
    <source>
        <dbReference type="Proteomes" id="UP000615755"/>
    </source>
</evidence>
<name>A0ABR9EG59_9GAMM</name>
<dbReference type="PANTHER" id="PTHR31088">
    <property type="entry name" value="MEMBRANE-ASSOCIATED PROTEIN VIPP1, CHLOROPLASTIC"/>
    <property type="match status" value="1"/>
</dbReference>
<keyword evidence="2" id="KW-0175">Coiled coil</keyword>
<comment type="caution">
    <text evidence="3">The sequence shown here is derived from an EMBL/GenBank/DDBJ whole genome shotgun (WGS) entry which is preliminary data.</text>
</comment>